<sequence>MFRDRHEAGERLAEELAATQWQNPLVLAMPRGGVPVAAPVARRLGAPLDVVVARKIPVPGSPEVAVGATTYEGPPIFNRAALDRLGLTEDGLADAVAVEQGEARRRVELYRGGAPEPDVRGRDVIVVDDGLATGMSARAALGHVRENGAASLVLAVPVRAPDADPTDLCDRVVAIEVPAGFRAVGEWYTDFTQVGDHEVRRLLTSG</sequence>
<dbReference type="Proteomes" id="UP000654947">
    <property type="component" value="Unassembled WGS sequence"/>
</dbReference>
<evidence type="ECO:0000313" key="3">
    <source>
        <dbReference type="Proteomes" id="UP000654947"/>
    </source>
</evidence>
<gene>
    <name evidence="2" type="ORF">GCM10007147_03570</name>
</gene>
<feature type="domain" description="Phosphoribosyltransferase" evidence="1">
    <location>
        <begin position="8"/>
        <end position="163"/>
    </location>
</feature>
<dbReference type="RefSeq" id="WP_017578099.1">
    <property type="nucleotide sequence ID" value="NZ_BMXL01000001.1"/>
</dbReference>
<dbReference type="InterPro" id="IPR000836">
    <property type="entry name" value="PRTase_dom"/>
</dbReference>
<dbReference type="Gene3D" id="3.40.50.2020">
    <property type="match status" value="1"/>
</dbReference>
<proteinExistence type="predicted"/>
<protein>
    <submittedName>
        <fullName evidence="2">Phosphoribosyltransferase</fullName>
    </submittedName>
</protein>
<dbReference type="Gene3D" id="3.30.1310.20">
    <property type="entry name" value="PRTase-like"/>
    <property type="match status" value="1"/>
</dbReference>
<evidence type="ECO:0000313" key="2">
    <source>
        <dbReference type="EMBL" id="GHD15787.1"/>
    </source>
</evidence>
<comment type="caution">
    <text evidence="2">The sequence shown here is derived from an EMBL/GenBank/DDBJ whole genome shotgun (WGS) entry which is preliminary data.</text>
</comment>
<keyword evidence="2" id="KW-0808">Transferase</keyword>
<organism evidence="2 3">
    <name type="scientific">Nocardiopsis kunsanensis</name>
    <dbReference type="NCBI Taxonomy" id="141693"/>
    <lineage>
        <taxon>Bacteria</taxon>
        <taxon>Bacillati</taxon>
        <taxon>Actinomycetota</taxon>
        <taxon>Actinomycetes</taxon>
        <taxon>Streptosporangiales</taxon>
        <taxon>Nocardiopsidaceae</taxon>
        <taxon>Nocardiopsis</taxon>
    </lineage>
</organism>
<reference evidence="2 3" key="1">
    <citation type="journal article" date="2014" name="Int. J. Syst. Evol. Microbiol.">
        <title>Complete genome sequence of Corynebacterium casei LMG S-19264T (=DSM 44701T), isolated from a smear-ripened cheese.</title>
        <authorList>
            <consortium name="US DOE Joint Genome Institute (JGI-PGF)"/>
            <person name="Walter F."/>
            <person name="Albersmeier A."/>
            <person name="Kalinowski J."/>
            <person name="Ruckert C."/>
        </authorList>
    </citation>
    <scope>NUCLEOTIDE SEQUENCE [LARGE SCALE GENOMIC DNA]</scope>
    <source>
        <strain evidence="2 3">KCTC 19473</strain>
    </source>
</reference>
<accession>A0A918X6W4</accession>
<dbReference type="GO" id="GO:0016757">
    <property type="term" value="F:glycosyltransferase activity"/>
    <property type="evidence" value="ECO:0007669"/>
    <property type="project" value="UniProtKB-KW"/>
</dbReference>
<dbReference type="InterPro" id="IPR029057">
    <property type="entry name" value="PRTase-like"/>
</dbReference>
<dbReference type="SUPFAM" id="SSF53271">
    <property type="entry name" value="PRTase-like"/>
    <property type="match status" value="1"/>
</dbReference>
<dbReference type="Pfam" id="PF00156">
    <property type="entry name" value="Pribosyltran"/>
    <property type="match status" value="1"/>
</dbReference>
<dbReference type="AlphaFoldDB" id="A0A918X6W4"/>
<keyword evidence="3" id="KW-1185">Reference proteome</keyword>
<name>A0A918X6W4_9ACTN</name>
<keyword evidence="2" id="KW-0328">Glycosyltransferase</keyword>
<dbReference type="CDD" id="cd06223">
    <property type="entry name" value="PRTases_typeI"/>
    <property type="match status" value="1"/>
</dbReference>
<dbReference type="EMBL" id="BMXL01000001">
    <property type="protein sequence ID" value="GHD15787.1"/>
    <property type="molecule type" value="Genomic_DNA"/>
</dbReference>
<evidence type="ECO:0000259" key="1">
    <source>
        <dbReference type="Pfam" id="PF00156"/>
    </source>
</evidence>